<keyword evidence="3" id="KW-1185">Reference proteome</keyword>
<name>A0ABS8Y5L3_DATST</name>
<feature type="non-terminal residue" evidence="2">
    <location>
        <position position="91"/>
    </location>
</feature>
<dbReference type="EMBL" id="JACEIK010017504">
    <property type="protein sequence ID" value="MCE5165877.1"/>
    <property type="molecule type" value="Genomic_DNA"/>
</dbReference>
<feature type="compositionally biased region" description="Acidic residues" evidence="1">
    <location>
        <begin position="55"/>
        <end position="65"/>
    </location>
</feature>
<reference evidence="2 3" key="1">
    <citation type="journal article" date="2021" name="BMC Genomics">
        <title>Datura genome reveals duplications of psychoactive alkaloid biosynthetic genes and high mutation rate following tissue culture.</title>
        <authorList>
            <person name="Rajewski A."/>
            <person name="Carter-House D."/>
            <person name="Stajich J."/>
            <person name="Litt A."/>
        </authorList>
    </citation>
    <scope>NUCLEOTIDE SEQUENCE [LARGE SCALE GENOMIC DNA]</scope>
    <source>
        <strain evidence="2">AR-01</strain>
    </source>
</reference>
<evidence type="ECO:0000256" key="1">
    <source>
        <dbReference type="SAM" id="MobiDB-lite"/>
    </source>
</evidence>
<comment type="caution">
    <text evidence="2">The sequence shown here is derived from an EMBL/GenBank/DDBJ whole genome shotgun (WGS) entry which is preliminary data.</text>
</comment>
<protein>
    <submittedName>
        <fullName evidence="2">Uncharacterized protein</fullName>
    </submittedName>
</protein>
<proteinExistence type="predicted"/>
<feature type="compositionally biased region" description="Polar residues" evidence="1">
    <location>
        <begin position="1"/>
        <end position="10"/>
    </location>
</feature>
<accession>A0ABS8Y5L3</accession>
<feature type="region of interest" description="Disordered" evidence="1">
    <location>
        <begin position="1"/>
        <end position="74"/>
    </location>
</feature>
<gene>
    <name evidence="2" type="ORF">HAX54_012778</name>
</gene>
<feature type="compositionally biased region" description="Polar residues" evidence="1">
    <location>
        <begin position="29"/>
        <end position="41"/>
    </location>
</feature>
<evidence type="ECO:0000313" key="3">
    <source>
        <dbReference type="Proteomes" id="UP000823775"/>
    </source>
</evidence>
<organism evidence="2 3">
    <name type="scientific">Datura stramonium</name>
    <name type="common">Jimsonweed</name>
    <name type="synonym">Common thornapple</name>
    <dbReference type="NCBI Taxonomy" id="4076"/>
    <lineage>
        <taxon>Eukaryota</taxon>
        <taxon>Viridiplantae</taxon>
        <taxon>Streptophyta</taxon>
        <taxon>Embryophyta</taxon>
        <taxon>Tracheophyta</taxon>
        <taxon>Spermatophyta</taxon>
        <taxon>Magnoliopsida</taxon>
        <taxon>eudicotyledons</taxon>
        <taxon>Gunneridae</taxon>
        <taxon>Pentapetalae</taxon>
        <taxon>asterids</taxon>
        <taxon>lamiids</taxon>
        <taxon>Solanales</taxon>
        <taxon>Solanaceae</taxon>
        <taxon>Solanoideae</taxon>
        <taxon>Datureae</taxon>
        <taxon>Datura</taxon>
    </lineage>
</organism>
<dbReference type="Proteomes" id="UP000823775">
    <property type="component" value="Unassembled WGS sequence"/>
</dbReference>
<evidence type="ECO:0000313" key="2">
    <source>
        <dbReference type="EMBL" id="MCE5165877.1"/>
    </source>
</evidence>
<sequence>MATTSPPKSNEGSDEAESDGDNPPADNTGKVNDNDAQSGEGDTNVEESSDKDSGAEESIEQEEDSGITPEERSKRWFLQGSISLKKETATA</sequence>